<evidence type="ECO:0000313" key="1">
    <source>
        <dbReference type="EMBL" id="MCS0589277.1"/>
    </source>
</evidence>
<organism evidence="1 2">
    <name type="scientific">Massilia norwichensis</name>
    <dbReference type="NCBI Taxonomy" id="1442366"/>
    <lineage>
        <taxon>Bacteria</taxon>
        <taxon>Pseudomonadati</taxon>
        <taxon>Pseudomonadota</taxon>
        <taxon>Betaproteobacteria</taxon>
        <taxon>Burkholderiales</taxon>
        <taxon>Oxalobacteraceae</taxon>
        <taxon>Telluria group</taxon>
        <taxon>Massilia</taxon>
    </lineage>
</organism>
<comment type="caution">
    <text evidence="1">The sequence shown here is derived from an EMBL/GenBank/DDBJ whole genome shotgun (WGS) entry which is preliminary data.</text>
</comment>
<dbReference type="Gene3D" id="1.20.1590.10">
    <property type="entry name" value="YP_001051499.1 domain like"/>
    <property type="match status" value="1"/>
</dbReference>
<sequence>MADSILSYDKDDLLSKLAAFPLEARLACAAAAATRLMPACERFAVVQGTGREGRARDIVAELWQCILSGDPGQQPWPAVLDEVMAMIPREDAGGGLLASMAEDGLASLAYAIRCLLVGDPGQAELAVGREYDATDQAAVTLTGVVPNTPKKEARLLAHPLIQRALARQHHDLELLRRGDVEALLRQAVANPTFSEQELAGFDSVK</sequence>
<reference evidence="1 2" key="1">
    <citation type="submission" date="2022-08" db="EMBL/GenBank/DDBJ databases">
        <title>Reclassification of Massilia species as members of the genera Telluria, Duganella, Pseudoduganella, Mokoshia gen. nov. and Zemynaea gen. nov. using orthogonal and non-orthogonal genome-based approaches.</title>
        <authorList>
            <person name="Bowman J.P."/>
        </authorList>
    </citation>
    <scope>NUCLEOTIDE SEQUENCE [LARGE SCALE GENOMIC DNA]</scope>
    <source>
        <strain evidence="1 2">LMG 28164</strain>
    </source>
</reference>
<evidence type="ECO:0008006" key="3">
    <source>
        <dbReference type="Google" id="ProtNLM"/>
    </source>
</evidence>
<dbReference type="RefSeq" id="WP_258845043.1">
    <property type="nucleotide sequence ID" value="NZ_JANUGX010000008.1"/>
</dbReference>
<evidence type="ECO:0000313" key="2">
    <source>
        <dbReference type="Proteomes" id="UP001205560"/>
    </source>
</evidence>
<gene>
    <name evidence="1" type="ORF">NX782_08660</name>
</gene>
<dbReference type="EMBL" id="JANUGX010000008">
    <property type="protein sequence ID" value="MCS0589277.1"/>
    <property type="molecule type" value="Genomic_DNA"/>
</dbReference>
<proteinExistence type="predicted"/>
<dbReference type="InterPro" id="IPR023381">
    <property type="entry name" value="YP001051499.1-like_dom_sf"/>
</dbReference>
<dbReference type="Proteomes" id="UP001205560">
    <property type="component" value="Unassembled WGS sequence"/>
</dbReference>
<protein>
    <recommendedName>
        <fullName evidence="3">DUF416 family protein</fullName>
    </recommendedName>
</protein>
<keyword evidence="2" id="KW-1185">Reference proteome</keyword>
<name>A0ABT2A508_9BURK</name>
<accession>A0ABT2A508</accession>